<gene>
    <name evidence="2" type="ORF">F9802_11240</name>
</gene>
<sequence>MSEENNEEPVLEDFEVEPVFEDRVHERHAFTFKIEGDEFKGHFHEDEIHWLHPHPKQMIGEEKVDAIESTIYELMRQYGISSGVNDFEIKPAFEDRVHERHQFTLQVQGEEYKGFVHEGEIQWFHPQPQQKLEEEHVQAIETEIHEKIADHKKGVKEQDLKKAAE</sequence>
<dbReference type="AlphaFoldDB" id="A0A6I1FII4"/>
<accession>A0A6I1FII4</accession>
<evidence type="ECO:0008006" key="4">
    <source>
        <dbReference type="Google" id="ProtNLM"/>
    </source>
</evidence>
<dbReference type="EMBL" id="WEIO01000006">
    <property type="protein sequence ID" value="KAB7706158.1"/>
    <property type="molecule type" value="Genomic_DNA"/>
</dbReference>
<comment type="caution">
    <text evidence="2">The sequence shown here is derived from an EMBL/GenBank/DDBJ whole genome shotgun (WGS) entry which is preliminary data.</text>
</comment>
<reference evidence="2 3" key="1">
    <citation type="submission" date="2019-10" db="EMBL/GenBank/DDBJ databases">
        <title>Bacillus aerolatum sp. nov., isolated from bioaerosol of sport playgrounds.</title>
        <authorList>
            <person name="Chen P."/>
            <person name="Zhang G."/>
        </authorList>
    </citation>
    <scope>NUCLEOTIDE SEQUENCE [LARGE SCALE GENOMIC DNA]</scope>
    <source>
        <strain evidence="2 3">CX253</strain>
    </source>
</reference>
<dbReference type="Proteomes" id="UP000429595">
    <property type="component" value="Unassembled WGS sequence"/>
</dbReference>
<feature type="region of interest" description="Disordered" evidence="1">
    <location>
        <begin position="146"/>
        <end position="165"/>
    </location>
</feature>
<name>A0A6I1FII4_9BACI</name>
<evidence type="ECO:0000313" key="2">
    <source>
        <dbReference type="EMBL" id="KAB7706158.1"/>
    </source>
</evidence>
<evidence type="ECO:0000256" key="1">
    <source>
        <dbReference type="SAM" id="MobiDB-lite"/>
    </source>
</evidence>
<protein>
    <recommendedName>
        <fullName evidence="4">HicA family toxin-antitoxin system</fullName>
    </recommendedName>
</protein>
<evidence type="ECO:0000313" key="3">
    <source>
        <dbReference type="Proteomes" id="UP000429595"/>
    </source>
</evidence>
<proteinExistence type="predicted"/>
<keyword evidence="3" id="KW-1185">Reference proteome</keyword>
<organism evidence="2 3">
    <name type="scientific">Bacillus aerolatus</name>
    <dbReference type="NCBI Taxonomy" id="2653354"/>
    <lineage>
        <taxon>Bacteria</taxon>
        <taxon>Bacillati</taxon>
        <taxon>Bacillota</taxon>
        <taxon>Bacilli</taxon>
        <taxon>Bacillales</taxon>
        <taxon>Bacillaceae</taxon>
        <taxon>Bacillus</taxon>
    </lineage>
</organism>
<dbReference type="RefSeq" id="WP_152151979.1">
    <property type="nucleotide sequence ID" value="NZ_WEIO01000006.1"/>
</dbReference>